<dbReference type="SUPFAM" id="SSF53474">
    <property type="entry name" value="alpha/beta-Hydrolases"/>
    <property type="match status" value="1"/>
</dbReference>
<feature type="compositionally biased region" description="Basic and acidic residues" evidence="2">
    <location>
        <begin position="40"/>
        <end position="52"/>
    </location>
</feature>
<evidence type="ECO:0000256" key="2">
    <source>
        <dbReference type="SAM" id="MobiDB-lite"/>
    </source>
</evidence>
<feature type="region of interest" description="Disordered" evidence="2">
    <location>
        <begin position="138"/>
        <end position="165"/>
    </location>
</feature>
<proteinExistence type="predicted"/>
<evidence type="ECO:0000313" key="4">
    <source>
        <dbReference type="Proteomes" id="UP000030640"/>
    </source>
</evidence>
<feature type="compositionally biased region" description="Basic and acidic residues" evidence="2">
    <location>
        <begin position="152"/>
        <end position="165"/>
    </location>
</feature>
<feature type="region of interest" description="Disordered" evidence="2">
    <location>
        <begin position="255"/>
        <end position="297"/>
    </location>
</feature>
<feature type="region of interest" description="Disordered" evidence="2">
    <location>
        <begin position="1333"/>
        <end position="1366"/>
    </location>
</feature>
<feature type="compositionally biased region" description="Basic and acidic residues" evidence="2">
    <location>
        <begin position="1350"/>
        <end position="1366"/>
    </location>
</feature>
<dbReference type="OrthoDB" id="382408at2759"/>
<accession>W7A1R2</accession>
<feature type="region of interest" description="Disordered" evidence="2">
    <location>
        <begin position="923"/>
        <end position="997"/>
    </location>
</feature>
<feature type="compositionally biased region" description="Basic and acidic residues" evidence="2">
    <location>
        <begin position="285"/>
        <end position="297"/>
    </location>
</feature>
<evidence type="ECO:0000256" key="1">
    <source>
        <dbReference type="SAM" id="Coils"/>
    </source>
</evidence>
<feature type="region of interest" description="Disordered" evidence="2">
    <location>
        <begin position="1280"/>
        <end position="1299"/>
    </location>
</feature>
<feature type="compositionally biased region" description="Basic and acidic residues" evidence="2">
    <location>
        <begin position="61"/>
        <end position="74"/>
    </location>
</feature>
<feature type="compositionally biased region" description="Basic residues" evidence="2">
    <location>
        <begin position="981"/>
        <end position="993"/>
    </location>
</feature>
<feature type="compositionally biased region" description="Polar residues" evidence="2">
    <location>
        <begin position="1"/>
        <end position="14"/>
    </location>
</feature>
<evidence type="ECO:0000313" key="3">
    <source>
        <dbReference type="EMBL" id="EUD67142.1"/>
    </source>
</evidence>
<feature type="region of interest" description="Disordered" evidence="2">
    <location>
        <begin position="181"/>
        <end position="221"/>
    </location>
</feature>
<dbReference type="GeneID" id="20037566"/>
<protein>
    <submittedName>
        <fullName evidence="3">Uncharacterized protein</fullName>
    </submittedName>
</protein>
<dbReference type="EMBL" id="KI965467">
    <property type="protein sequence ID" value="EUD67142.1"/>
    <property type="molecule type" value="Genomic_DNA"/>
</dbReference>
<gene>
    <name evidence="3" type="ORF">C922_02292</name>
</gene>
<keyword evidence="1" id="KW-0175">Coiled coil</keyword>
<sequence length="1621" mass="184746">MGSPQVSQTHTKSFNGRPKIKDACGERETRTIKGQFVHPEGGDHFPNDELDKSPNLSSRGCRREQFMNEKATTRPSDRVKCAHLSGFFKKARGHKINFPARAKVKGTPRPDNFATSICWEAHVDGQAEAGRLSRHSIGEDCVRGGSSNGRHPLREDIHRDSPPDGKQKHILCENLFYGKPTQGNIQNGRGPEKSSPLKELPGVNGRLTYDDTTERRQSIKENNQTRANLMNAKRISSMKLKKQSCDELTRLSDEVPNLERADTQKNQSVHVNSHQSEVQKNGDAPNKENRNPPHGEVRHKFSLIHIYNDYLRSGSRWSRQLARKKAFGQSAIPGSATAPNSEMGNPDGLPRSRLGSGATERSTIPPADPPTNSSPTRAASRSSRFKKNKLVKLFREGNNLYVENLKVCPREERHRHVLSNWSSGKIRRRRILTLPKEPIPLSDLENPQYKVTSNSHLPRVQTGKEDEDVHFLKFQNTWYELFFYTSSGGSRSRESLYSHMIMRLNFELLIQPIKDIVLVDQNTASFTYPYIYNAYLIPPLDVHDTGNSLRIQKATSDHALINNGSWVFFKKGEKGRGRKGVQRRMATGGGVNGVDASAISGRPANYLINMRRNRYFVDKCSFRCAKKSYFASLKSVPAQHGVVSSFSAVPSPVVGVTSPLVYPTKRGIDPLLGAQRTEARITISRDITTDQVKRLPVSGKILTGVVPISGAKSGGRQNTHVNGRQMGNLIKIDSLKRGTTVKDDTTTEKFHLGQRKVVPPRNTLFDCSCVYMTYLNSKIEPVFPYTDKNIFFLFQYYHNYIKGVVNYFGDDKKEQGSRTANFADVNNFKIRNFINSKLYDSVFSYVKKKNLEKVKAYTEGGKKGSPQVPIFLWVIFGGKDMKSMDSLNIVYKILRYATEIPPSEYMRYLAKLERRKIKKNLHTMGCKKKEGAYPGGEEQQKGPPKRGIPPEQEHDSENEFFPNLATHRNGSGRKERNSGRSTRRRKEKKKSPKLPKLPQLPLNIFFQKNLYKKATEIYDRIVAYYEQYSQRCDAFGPHNYGNFLDYYRERVRESRGDSEEEDSQRGRGHHGGDHLGKSPHDTDEDEKDAYDFFIEPSDSEADELLDFISYHMQGRNPSFEKSGGEVKEGNLNYTDIYGPLIYKKRKKKNPVRYSFLLLDYPAYNNSTGHPSPLTFKTSALAALKEALKELRRGGHPSGENGVNSVGGESGISSATDGSRINLVANRRRINRVADRSRINHADISINILGYSLGCCVGLQLLLDIAKSLYNDFFQGESKTPFHRKEREPIREPPNEGNDLSIKLRSRRTNKVNEYVYDAREILTFGDVFVSTPSSSATQAQTEGDPQASTQEEKDKEDDLKDETFRKHPPYETHSWAEIHQRRSSHYCCSVTSYQKRNKLKLRIHRNAPKKVSVNESLQSVKQRKKEAEKKLRDELNITVDRVILVAPFTNTQKLVKSILRNSVLFLLSWFVMNKKCPYVDWDNISVLKEFFKILYDLKGTKHLSSIFSNLQIYFIHGEKDTLVNYQMSLQLYKLTNTLTSRYALHHVKSFLYIFKEDCHSSIFNTEGENKILQIIFKPLRLHPFSTTNIHKLHFSLYRDIYLLKTAYLQYISGVTSKLVRT</sequence>
<feature type="compositionally biased region" description="Polar residues" evidence="2">
    <location>
        <begin position="264"/>
        <end position="279"/>
    </location>
</feature>
<dbReference type="InterPro" id="IPR029058">
    <property type="entry name" value="AB_hydrolase_fold"/>
</dbReference>
<feature type="compositionally biased region" description="Basic and acidic residues" evidence="2">
    <location>
        <begin position="208"/>
        <end position="219"/>
    </location>
</feature>
<feature type="region of interest" description="Disordered" evidence="2">
    <location>
        <begin position="328"/>
        <end position="384"/>
    </location>
</feature>
<feature type="compositionally biased region" description="Basic and acidic residues" evidence="2">
    <location>
        <begin position="19"/>
        <end position="31"/>
    </location>
</feature>
<feature type="compositionally biased region" description="Basic and acidic residues" evidence="2">
    <location>
        <begin position="1282"/>
        <end position="1293"/>
    </location>
</feature>
<name>W7A1R2_9APIC</name>
<feature type="region of interest" description="Disordered" evidence="2">
    <location>
        <begin position="1054"/>
        <end position="1084"/>
    </location>
</feature>
<dbReference type="RefSeq" id="XP_008816113.1">
    <property type="nucleotide sequence ID" value="XM_008817891.1"/>
</dbReference>
<dbReference type="VEuPathDB" id="PlasmoDB:C922_02292"/>
<feature type="coiled-coil region" evidence="1">
    <location>
        <begin position="1410"/>
        <end position="1437"/>
    </location>
</feature>
<reference evidence="3 4" key="1">
    <citation type="submission" date="2013-02" db="EMBL/GenBank/DDBJ databases">
        <title>The Genome Sequence of Plasmodium inui San Antonio 1.</title>
        <authorList>
            <consortium name="The Broad Institute Genome Sequencing Platform"/>
            <consortium name="The Broad Institute Genome Sequencing Center for Infectious Disease"/>
            <person name="Neafsey D."/>
            <person name="Cheeseman I."/>
            <person name="Volkman S."/>
            <person name="Adams J."/>
            <person name="Walker B."/>
            <person name="Young S.K."/>
            <person name="Zeng Q."/>
            <person name="Gargeya S."/>
            <person name="Fitzgerald M."/>
            <person name="Haas B."/>
            <person name="Abouelleil A."/>
            <person name="Alvarado L."/>
            <person name="Arachchi H.M."/>
            <person name="Berlin A.M."/>
            <person name="Chapman S.B."/>
            <person name="Dewar J."/>
            <person name="Goldberg J."/>
            <person name="Griggs A."/>
            <person name="Gujja S."/>
            <person name="Hansen M."/>
            <person name="Howarth C."/>
            <person name="Imamovic A."/>
            <person name="Larimer J."/>
            <person name="McCowan C."/>
            <person name="Murphy C."/>
            <person name="Neiman D."/>
            <person name="Pearson M."/>
            <person name="Priest M."/>
            <person name="Roberts A."/>
            <person name="Saif S."/>
            <person name="Shea T."/>
            <person name="Sisk P."/>
            <person name="Sykes S."/>
            <person name="Wortman J."/>
            <person name="Nusbaum C."/>
            <person name="Birren B."/>
        </authorList>
    </citation>
    <scope>NUCLEOTIDE SEQUENCE [LARGE SCALE GENOMIC DNA]</scope>
    <source>
        <strain evidence="3 4">San Antonio 1</strain>
    </source>
</reference>
<feature type="region of interest" description="Disordered" evidence="2">
    <location>
        <begin position="1"/>
        <end position="74"/>
    </location>
</feature>
<feature type="compositionally biased region" description="Basic and acidic residues" evidence="2">
    <location>
        <begin position="1070"/>
        <end position="1081"/>
    </location>
</feature>
<organism evidence="3 4">
    <name type="scientific">Plasmodium inui San Antonio 1</name>
    <dbReference type="NCBI Taxonomy" id="1237626"/>
    <lineage>
        <taxon>Eukaryota</taxon>
        <taxon>Sar</taxon>
        <taxon>Alveolata</taxon>
        <taxon>Apicomplexa</taxon>
        <taxon>Aconoidasida</taxon>
        <taxon>Haemosporida</taxon>
        <taxon>Plasmodiidae</taxon>
        <taxon>Plasmodium</taxon>
        <taxon>Plasmodium (Plasmodium)</taxon>
    </lineage>
</organism>
<keyword evidence="4" id="KW-1185">Reference proteome</keyword>
<dbReference type="Proteomes" id="UP000030640">
    <property type="component" value="Unassembled WGS sequence"/>
</dbReference>